<dbReference type="Proteomes" id="UP000460287">
    <property type="component" value="Unassembled WGS sequence"/>
</dbReference>
<keyword evidence="2" id="KW-1185">Reference proteome</keyword>
<comment type="caution">
    <text evidence="1">The sequence shown here is derived from an EMBL/GenBank/DDBJ whole genome shotgun (WGS) entry which is preliminary data.</text>
</comment>
<organism evidence="1 2">
    <name type="scientific">Inconstantimicrobium porci</name>
    <dbReference type="NCBI Taxonomy" id="2652291"/>
    <lineage>
        <taxon>Bacteria</taxon>
        <taxon>Bacillati</taxon>
        <taxon>Bacillota</taxon>
        <taxon>Clostridia</taxon>
        <taxon>Eubacteriales</taxon>
        <taxon>Clostridiaceae</taxon>
        <taxon>Inconstantimicrobium</taxon>
    </lineage>
</organism>
<dbReference type="InterPro" id="IPR029039">
    <property type="entry name" value="Flavoprotein-like_sf"/>
</dbReference>
<evidence type="ECO:0000313" key="1">
    <source>
        <dbReference type="EMBL" id="MSR92046.1"/>
    </source>
</evidence>
<evidence type="ECO:0000313" key="2">
    <source>
        <dbReference type="Proteomes" id="UP000460287"/>
    </source>
</evidence>
<dbReference type="Gene3D" id="3.40.50.360">
    <property type="match status" value="1"/>
</dbReference>
<dbReference type="RefSeq" id="WP_154531946.1">
    <property type="nucleotide sequence ID" value="NZ_VULX01000021.1"/>
</dbReference>
<protein>
    <submittedName>
        <fullName evidence="1">Uncharacterized protein</fullName>
    </submittedName>
</protein>
<accession>A0A7X2MZM6</accession>
<name>A0A7X2MZM6_9CLOT</name>
<sequence length="117" mass="13360">MEQLLRGKYAISVATYENHGGRDSAKILNRLLSHSGAIISGTIISRKKSESSSKENYQLSKNIHKLADKLYEDIKGKRKYIFQPIKHFIIFKIGIKPFVIKNADQYGGVINHWKSKI</sequence>
<proteinExistence type="predicted"/>
<gene>
    <name evidence="1" type="ORF">FYJ33_11745</name>
</gene>
<reference evidence="1 2" key="1">
    <citation type="submission" date="2019-08" db="EMBL/GenBank/DDBJ databases">
        <title>In-depth cultivation of the pig gut microbiome towards novel bacterial diversity and tailored functional studies.</title>
        <authorList>
            <person name="Wylensek D."/>
            <person name="Hitch T.C.A."/>
            <person name="Clavel T."/>
        </authorList>
    </citation>
    <scope>NUCLEOTIDE SEQUENCE [LARGE SCALE GENOMIC DNA]</scope>
    <source>
        <strain evidence="1 2">WCA-383-APC-5B</strain>
    </source>
</reference>
<dbReference type="AlphaFoldDB" id="A0A7X2MZM6"/>
<dbReference type="EMBL" id="VULX01000021">
    <property type="protein sequence ID" value="MSR92046.1"/>
    <property type="molecule type" value="Genomic_DNA"/>
</dbReference>